<dbReference type="InterPro" id="IPR049730">
    <property type="entry name" value="SNF2/RAD54-like_C"/>
</dbReference>
<dbReference type="GO" id="GO:0004386">
    <property type="term" value="F:helicase activity"/>
    <property type="evidence" value="ECO:0007669"/>
    <property type="project" value="UniProtKB-KW"/>
</dbReference>
<evidence type="ECO:0000313" key="15">
    <source>
        <dbReference type="Proteomes" id="UP000750711"/>
    </source>
</evidence>
<evidence type="ECO:0000313" key="14">
    <source>
        <dbReference type="EMBL" id="KAH0563182.1"/>
    </source>
</evidence>
<evidence type="ECO:0000256" key="9">
    <source>
        <dbReference type="PROSITE-ProRule" id="PRU00175"/>
    </source>
</evidence>
<comment type="caution">
    <text evidence="14">The sequence shown here is derived from an EMBL/GenBank/DDBJ whole genome shotgun (WGS) entry which is preliminary data.</text>
</comment>
<dbReference type="Gene3D" id="3.40.50.10810">
    <property type="entry name" value="Tandem AAA-ATPase domain"/>
    <property type="match status" value="1"/>
</dbReference>
<comment type="similarity">
    <text evidence="1">Belongs to the SNF2/RAD54 helicase family.</text>
</comment>
<keyword evidence="5" id="KW-0378">Hydrolase</keyword>
<evidence type="ECO:0000256" key="6">
    <source>
        <dbReference type="ARBA" id="ARBA00022806"/>
    </source>
</evidence>
<evidence type="ECO:0000256" key="8">
    <source>
        <dbReference type="ARBA" id="ARBA00022840"/>
    </source>
</evidence>
<dbReference type="InterPro" id="IPR038718">
    <property type="entry name" value="SNF2-like_sf"/>
</dbReference>
<dbReference type="InterPro" id="IPR027417">
    <property type="entry name" value="P-loop_NTPase"/>
</dbReference>
<dbReference type="InterPro" id="IPR000330">
    <property type="entry name" value="SNF2_N"/>
</dbReference>
<evidence type="ECO:0000259" key="11">
    <source>
        <dbReference type="PROSITE" id="PS50089"/>
    </source>
</evidence>
<evidence type="ECO:0000256" key="2">
    <source>
        <dbReference type="ARBA" id="ARBA00022723"/>
    </source>
</evidence>
<keyword evidence="6" id="KW-0347">Helicase</keyword>
<dbReference type="Pfam" id="PF00176">
    <property type="entry name" value="SNF2-rel_dom"/>
    <property type="match status" value="1"/>
</dbReference>
<dbReference type="CDD" id="cd18793">
    <property type="entry name" value="SF2_C_SNF"/>
    <property type="match status" value="1"/>
</dbReference>
<dbReference type="SMART" id="SM00490">
    <property type="entry name" value="HELICc"/>
    <property type="match status" value="1"/>
</dbReference>
<accession>A0A9P8RRW8</accession>
<dbReference type="Gene3D" id="3.40.50.300">
    <property type="entry name" value="P-loop containing nucleotide triphosphate hydrolases"/>
    <property type="match status" value="1"/>
</dbReference>
<dbReference type="InterPro" id="IPR050628">
    <property type="entry name" value="SNF2_RAD54_helicase_TF"/>
</dbReference>
<feature type="domain" description="Helicase C-terminal" evidence="13">
    <location>
        <begin position="953"/>
        <end position="1114"/>
    </location>
</feature>
<protein>
    <submittedName>
        <fullName evidence="14">Uncharacterized protein</fullName>
    </submittedName>
</protein>
<dbReference type="Gene3D" id="3.30.40.10">
    <property type="entry name" value="Zinc/RING finger domain, C3HC4 (zinc finger)"/>
    <property type="match status" value="1"/>
</dbReference>
<evidence type="ECO:0000256" key="4">
    <source>
        <dbReference type="ARBA" id="ARBA00022771"/>
    </source>
</evidence>
<dbReference type="GO" id="GO:0005524">
    <property type="term" value="F:ATP binding"/>
    <property type="evidence" value="ECO:0007669"/>
    <property type="project" value="UniProtKB-KW"/>
</dbReference>
<dbReference type="InterPro" id="IPR017907">
    <property type="entry name" value="Znf_RING_CS"/>
</dbReference>
<dbReference type="GO" id="GO:0016787">
    <property type="term" value="F:hydrolase activity"/>
    <property type="evidence" value="ECO:0007669"/>
    <property type="project" value="UniProtKB-KW"/>
</dbReference>
<dbReference type="Pfam" id="PF00271">
    <property type="entry name" value="Helicase_C"/>
    <property type="match status" value="1"/>
</dbReference>
<dbReference type="EMBL" id="JAGHQM010000240">
    <property type="protein sequence ID" value="KAH0563182.1"/>
    <property type="molecule type" value="Genomic_DNA"/>
</dbReference>
<evidence type="ECO:0000256" key="10">
    <source>
        <dbReference type="SAM" id="MobiDB-lite"/>
    </source>
</evidence>
<name>A0A9P8RRW8_9PEZI</name>
<dbReference type="InterPro" id="IPR014001">
    <property type="entry name" value="Helicase_ATP-bd"/>
</dbReference>
<dbReference type="PANTHER" id="PTHR45626:SF52">
    <property type="entry name" value="SINGLE-STRANDED DNA-DEPENDENT ATPASE (EUROFUNG)"/>
    <property type="match status" value="1"/>
</dbReference>
<keyword evidence="7" id="KW-0862">Zinc</keyword>
<gene>
    <name evidence="14" type="ORF">GP486_002249</name>
</gene>
<dbReference type="PROSITE" id="PS51192">
    <property type="entry name" value="HELICASE_ATP_BIND_1"/>
    <property type="match status" value="1"/>
</dbReference>
<dbReference type="GO" id="GO:0005634">
    <property type="term" value="C:nucleus"/>
    <property type="evidence" value="ECO:0007669"/>
    <property type="project" value="TreeGrafter"/>
</dbReference>
<evidence type="ECO:0000256" key="1">
    <source>
        <dbReference type="ARBA" id="ARBA00007025"/>
    </source>
</evidence>
<dbReference type="InterPro" id="IPR001841">
    <property type="entry name" value="Znf_RING"/>
</dbReference>
<dbReference type="SMART" id="SM00487">
    <property type="entry name" value="DEXDc"/>
    <property type="match status" value="1"/>
</dbReference>
<dbReference type="PROSITE" id="PS50089">
    <property type="entry name" value="ZF_RING_2"/>
    <property type="match status" value="1"/>
</dbReference>
<evidence type="ECO:0000259" key="13">
    <source>
        <dbReference type="PROSITE" id="PS51194"/>
    </source>
</evidence>
<dbReference type="GO" id="GO:0008094">
    <property type="term" value="F:ATP-dependent activity, acting on DNA"/>
    <property type="evidence" value="ECO:0007669"/>
    <property type="project" value="TreeGrafter"/>
</dbReference>
<evidence type="ECO:0000256" key="5">
    <source>
        <dbReference type="ARBA" id="ARBA00022801"/>
    </source>
</evidence>
<keyword evidence="15" id="KW-1185">Reference proteome</keyword>
<feature type="region of interest" description="Disordered" evidence="10">
    <location>
        <begin position="1"/>
        <end position="39"/>
    </location>
</feature>
<evidence type="ECO:0000256" key="7">
    <source>
        <dbReference type="ARBA" id="ARBA00022833"/>
    </source>
</evidence>
<dbReference type="Proteomes" id="UP000750711">
    <property type="component" value="Unassembled WGS sequence"/>
</dbReference>
<reference evidence="14" key="1">
    <citation type="submission" date="2021-03" db="EMBL/GenBank/DDBJ databases">
        <title>Comparative genomics and phylogenomic investigation of the class Geoglossomycetes provide insights into ecological specialization and systematics.</title>
        <authorList>
            <person name="Melie T."/>
            <person name="Pirro S."/>
            <person name="Miller A.N."/>
            <person name="Quandt A."/>
        </authorList>
    </citation>
    <scope>NUCLEOTIDE SEQUENCE</scope>
    <source>
        <strain evidence="14">CAQ_001_2017</strain>
    </source>
</reference>
<feature type="domain" description="Helicase ATP-binding" evidence="12">
    <location>
        <begin position="525"/>
        <end position="733"/>
    </location>
</feature>
<organism evidence="14 15">
    <name type="scientific">Trichoglossum hirsutum</name>
    <dbReference type="NCBI Taxonomy" id="265104"/>
    <lineage>
        <taxon>Eukaryota</taxon>
        <taxon>Fungi</taxon>
        <taxon>Dikarya</taxon>
        <taxon>Ascomycota</taxon>
        <taxon>Pezizomycotina</taxon>
        <taxon>Geoglossomycetes</taxon>
        <taxon>Geoglossales</taxon>
        <taxon>Geoglossaceae</taxon>
        <taxon>Trichoglossum</taxon>
    </lineage>
</organism>
<dbReference type="PANTHER" id="PTHR45626">
    <property type="entry name" value="TRANSCRIPTION TERMINATION FACTOR 2-RELATED"/>
    <property type="match status" value="1"/>
</dbReference>
<dbReference type="PROSITE" id="PS00518">
    <property type="entry name" value="ZF_RING_1"/>
    <property type="match status" value="1"/>
</dbReference>
<keyword evidence="8" id="KW-0067">ATP-binding</keyword>
<keyword evidence="4 9" id="KW-0863">Zinc-finger</keyword>
<dbReference type="SMART" id="SM00184">
    <property type="entry name" value="RING"/>
    <property type="match status" value="1"/>
</dbReference>
<dbReference type="InterPro" id="IPR001650">
    <property type="entry name" value="Helicase_C-like"/>
</dbReference>
<sequence length="1122" mass="124429">MTSSTGSSESAKRPWPFDSDESPKRRPAFTSSFGPPLGNLAGHQLRQDTADCIRWKQELGNPTVGGWYSASVETLNGWNRETATFGQSDVFSSQIARTPHSNIWNNQTAIQGSHSTRNTVQRIDNAGYDIETHNQENVFTDQSAKTLCQGTWSTQTAAQGLYSLECPSLTSNHTAARLRETGAGELAPDNDTLAAQNFDTCDPNVTPWNTVGAEKESSHLELFENTLETPHTRVDHTDSKAALGRPQTITQTPVQIVEPTELTPNGNGHDVCFGTICDVIVRFLDDPHVLEKSNIFSVTSDKQHARRLAIVRHNHYYKIQCEQGVDIGVIDIKTAKALQRLDDIGSVTYEAVVDADDFDKHIKAWKNRGKAADWNLEINICGPQASRDKVGKLLSAARLYLQQPRYLTGDISVDNPHMITFPDLTIGSKSAQLPTSLVSPECSSAMSTRDLSEVLEGLDQNEYLEPVDIDSRVATTLLNHQREGVCFLLQREAAVPLSPFSLWEGLRAGEVGTIYQHKITRKRASKPLEETCGGILADEMGLGKTLIVLSTILATLNQSYTFSKSCAVTGSSRMQLSRATLVIAPSVCQCVSTSNISDCEVPFNIISEVSDMTVVLLDGWMAEVRRHVESGALRVQKYHGSSKETDITKLLDYDVILTTYATITAEFSRNSCLHGITWFRVVLDEAHTVRNQSTRCFRAVASLSAKIRWCLTGTPIQNKLEDLGALVRFLRIPFLGAPSAFRSHFVRPIEAGSSQGFENLRVLLRCICIRRRKDLLQLPEPCTLEHKLHLSPAERSHYLQIGESYRRAIDDAVCGKKPSEAYRTILQALLKLRMLCNHGTLQQNDATSAIDEADETLALLQEGTVPCVYCGEDIISDGRKEGSTVGRLLACSHVVCGGCVQQYQEDLERLSEGFEVACPLCKVPLNEDIVESKKRVVINDSQIYFSGDGVSTKLSRLLEDVKEHRFSEKCIIFSFWKKTLRIISALLSQHSLPFVQLDGSLSHSARREVLSAFQQDTQTSILLMTVGTGAVGLNLAVATRIHIVEPQWNPSIESQAIGRAVRLGQDKQVTIVRYVVQNTVEQYIQSRQSRKLQLAELGFDATDDPQDIKLKKLMELRELLDT</sequence>
<keyword evidence="3" id="KW-0547">Nucleotide-binding</keyword>
<dbReference type="CDD" id="cd18008">
    <property type="entry name" value="DEXDc_SHPRH-like"/>
    <property type="match status" value="1"/>
</dbReference>
<dbReference type="AlphaFoldDB" id="A0A9P8RRW8"/>
<keyword evidence="2" id="KW-0479">Metal-binding</keyword>
<dbReference type="SUPFAM" id="SSF52540">
    <property type="entry name" value="P-loop containing nucleoside triphosphate hydrolases"/>
    <property type="match status" value="2"/>
</dbReference>
<dbReference type="InterPro" id="IPR013083">
    <property type="entry name" value="Znf_RING/FYVE/PHD"/>
</dbReference>
<evidence type="ECO:0000256" key="3">
    <source>
        <dbReference type="ARBA" id="ARBA00022741"/>
    </source>
</evidence>
<feature type="domain" description="RING-type" evidence="11">
    <location>
        <begin position="867"/>
        <end position="922"/>
    </location>
</feature>
<dbReference type="GO" id="GO:0006281">
    <property type="term" value="P:DNA repair"/>
    <property type="evidence" value="ECO:0007669"/>
    <property type="project" value="TreeGrafter"/>
</dbReference>
<dbReference type="SUPFAM" id="SSF57850">
    <property type="entry name" value="RING/U-box"/>
    <property type="match status" value="1"/>
</dbReference>
<dbReference type="PROSITE" id="PS51194">
    <property type="entry name" value="HELICASE_CTER"/>
    <property type="match status" value="1"/>
</dbReference>
<evidence type="ECO:0000259" key="12">
    <source>
        <dbReference type="PROSITE" id="PS51192"/>
    </source>
</evidence>
<dbReference type="GO" id="GO:0008270">
    <property type="term" value="F:zinc ion binding"/>
    <property type="evidence" value="ECO:0007669"/>
    <property type="project" value="UniProtKB-KW"/>
</dbReference>
<proteinExistence type="inferred from homology"/>